<dbReference type="InterPro" id="IPR010992">
    <property type="entry name" value="IHF-like_DNA-bd_dom_sf"/>
</dbReference>
<dbReference type="GO" id="GO:0030527">
    <property type="term" value="F:structural constituent of chromatin"/>
    <property type="evidence" value="ECO:0007669"/>
    <property type="project" value="InterPro"/>
</dbReference>
<dbReference type="EMBL" id="CP043473">
    <property type="protein sequence ID" value="QEL56609.1"/>
    <property type="molecule type" value="Genomic_DNA"/>
</dbReference>
<evidence type="ECO:0000256" key="3">
    <source>
        <dbReference type="ARBA" id="ARBA00023125"/>
    </source>
</evidence>
<keyword evidence="6" id="KW-1185">Reference proteome</keyword>
<evidence type="ECO:0000256" key="1">
    <source>
        <dbReference type="ARBA" id="ARBA00010529"/>
    </source>
</evidence>
<dbReference type="Proteomes" id="UP000322079">
    <property type="component" value="Chromosome"/>
</dbReference>
<organism evidence="5 6">
    <name type="scientific">Chromobacterium paludis</name>
    <dbReference type="NCBI Taxonomy" id="2605945"/>
    <lineage>
        <taxon>Bacteria</taxon>
        <taxon>Pseudomonadati</taxon>
        <taxon>Pseudomonadota</taxon>
        <taxon>Betaproteobacteria</taxon>
        <taxon>Neisseriales</taxon>
        <taxon>Chromobacteriaceae</taxon>
        <taxon>Chromobacterium</taxon>
    </lineage>
</organism>
<dbReference type="SUPFAM" id="SSF47729">
    <property type="entry name" value="IHF-like DNA-binding proteins"/>
    <property type="match status" value="1"/>
</dbReference>
<dbReference type="KEGG" id="chrm:FYK34_14060"/>
<evidence type="ECO:0000256" key="4">
    <source>
        <dbReference type="RuleBase" id="RU003939"/>
    </source>
</evidence>
<dbReference type="PANTHER" id="PTHR33175">
    <property type="entry name" value="DNA-BINDING PROTEIN HU"/>
    <property type="match status" value="1"/>
</dbReference>
<dbReference type="Gene3D" id="4.10.520.10">
    <property type="entry name" value="IHF-like DNA-binding proteins"/>
    <property type="match status" value="1"/>
</dbReference>
<sequence>MTKAELIALLSDKSGLNKADVLRVLGAFDEVLLDTLADNGELSIVAGKFKVKESAARTGRNPKTGETIQIPAKRKVAFVASKQLKDRIGG</sequence>
<evidence type="ECO:0000313" key="5">
    <source>
        <dbReference type="EMBL" id="QEL56609.1"/>
    </source>
</evidence>
<accession>A0A5C1DKV5</accession>
<evidence type="ECO:0000256" key="2">
    <source>
        <dbReference type="ARBA" id="ARBA00023067"/>
    </source>
</evidence>
<keyword evidence="3 5" id="KW-0238">DNA-binding</keyword>
<dbReference type="SMART" id="SM00411">
    <property type="entry name" value="BHL"/>
    <property type="match status" value="1"/>
</dbReference>
<dbReference type="PRINTS" id="PR01727">
    <property type="entry name" value="DNABINDINGHU"/>
</dbReference>
<dbReference type="Pfam" id="PF00216">
    <property type="entry name" value="Bac_DNA_binding"/>
    <property type="match status" value="1"/>
</dbReference>
<keyword evidence="2" id="KW-0226">DNA condensation</keyword>
<dbReference type="AlphaFoldDB" id="A0A5C1DKV5"/>
<dbReference type="RefSeq" id="WP_149297425.1">
    <property type="nucleotide sequence ID" value="NZ_CP043473.1"/>
</dbReference>
<gene>
    <name evidence="5" type="ORF">FYK34_14060</name>
</gene>
<dbReference type="GO" id="GO:0030261">
    <property type="term" value="P:chromosome condensation"/>
    <property type="evidence" value="ECO:0007669"/>
    <property type="project" value="UniProtKB-KW"/>
</dbReference>
<comment type="similarity">
    <text evidence="1 4">Belongs to the bacterial histone-like protein family.</text>
</comment>
<protein>
    <submittedName>
        <fullName evidence="5">HU family DNA-binding protein</fullName>
    </submittedName>
</protein>
<evidence type="ECO:0000313" key="6">
    <source>
        <dbReference type="Proteomes" id="UP000322079"/>
    </source>
</evidence>
<dbReference type="CDD" id="cd13831">
    <property type="entry name" value="HU"/>
    <property type="match status" value="1"/>
</dbReference>
<dbReference type="GO" id="GO:0005829">
    <property type="term" value="C:cytosol"/>
    <property type="evidence" value="ECO:0007669"/>
    <property type="project" value="TreeGrafter"/>
</dbReference>
<dbReference type="GO" id="GO:0003677">
    <property type="term" value="F:DNA binding"/>
    <property type="evidence" value="ECO:0007669"/>
    <property type="project" value="UniProtKB-KW"/>
</dbReference>
<name>A0A5C1DKV5_9NEIS</name>
<dbReference type="PANTHER" id="PTHR33175:SF3">
    <property type="entry name" value="DNA-BINDING PROTEIN HU-BETA"/>
    <property type="match status" value="1"/>
</dbReference>
<proteinExistence type="inferred from homology"/>
<dbReference type="InterPro" id="IPR000119">
    <property type="entry name" value="Hist_DNA-bd"/>
</dbReference>
<reference evidence="5 6" key="1">
    <citation type="submission" date="2019-08" db="EMBL/GenBank/DDBJ databases">
        <title>Chromobacterium paludis, a novel bacterium isolated from a Maryland marsh pond.</title>
        <authorList>
            <person name="Blackburn M.B."/>
            <person name="Gundersen-Rindal D.E."/>
        </authorList>
    </citation>
    <scope>NUCLEOTIDE SEQUENCE [LARGE SCALE GENOMIC DNA]</scope>
    <source>
        <strain evidence="6">IIBBL 257-1</strain>
    </source>
</reference>